<dbReference type="AlphaFoldDB" id="A0A0P7X689"/>
<dbReference type="EMBL" id="FMBM01000001">
    <property type="protein sequence ID" value="SCC80024.1"/>
    <property type="molecule type" value="Genomic_DNA"/>
</dbReference>
<comment type="caution">
    <text evidence="4">The sequence shown here is derived from an EMBL/GenBank/DDBJ whole genome shotgun (WGS) entry which is preliminary data.</text>
</comment>
<evidence type="ECO:0000313" key="5">
    <source>
        <dbReference type="EMBL" id="SCC80024.1"/>
    </source>
</evidence>
<dbReference type="Proteomes" id="UP000182800">
    <property type="component" value="Unassembled WGS sequence"/>
</dbReference>
<evidence type="ECO:0000313" key="4">
    <source>
        <dbReference type="EMBL" id="KPQ10493.1"/>
    </source>
</evidence>
<evidence type="ECO:0000256" key="1">
    <source>
        <dbReference type="ARBA" id="ARBA00023026"/>
    </source>
</evidence>
<evidence type="ECO:0000259" key="3">
    <source>
        <dbReference type="Pfam" id="PF06597"/>
    </source>
</evidence>
<organism evidence="4 6">
    <name type="scientific">Saliniramus fredricksonii</name>
    <dbReference type="NCBI Taxonomy" id="1653334"/>
    <lineage>
        <taxon>Bacteria</taxon>
        <taxon>Pseudomonadati</taxon>
        <taxon>Pseudomonadota</taxon>
        <taxon>Alphaproteobacteria</taxon>
        <taxon>Hyphomicrobiales</taxon>
        <taxon>Salinarimonadaceae</taxon>
        <taxon>Saliniramus</taxon>
    </lineage>
</organism>
<accession>A0A0P7X689</accession>
<feature type="domain" description="Protein OrfX2/OrfX3/P47" evidence="3">
    <location>
        <begin position="9"/>
        <end position="424"/>
    </location>
</feature>
<proteinExistence type="inferred from homology"/>
<gene>
    <name evidence="5" type="ORF">GA0071312_1303</name>
    <name evidence="4" type="ORF">HLUCCO17_10540</name>
</gene>
<comment type="similarity">
    <text evidence="2">Belongs to the TULIP P47 family.</text>
</comment>
<protein>
    <submittedName>
        <fullName evidence="4 5">p-47 protein</fullName>
    </submittedName>
</protein>
<dbReference type="InterPro" id="IPR010567">
    <property type="entry name" value="OrfX2/OrfX3/P47"/>
</dbReference>
<dbReference type="RefSeq" id="WP_074444052.1">
    <property type="nucleotide sequence ID" value="NZ_FMBM01000001.1"/>
</dbReference>
<reference evidence="5 7" key="2">
    <citation type="submission" date="2016-08" db="EMBL/GenBank/DDBJ databases">
        <authorList>
            <person name="Varghese N."/>
            <person name="Submissions Spin"/>
        </authorList>
    </citation>
    <scope>NUCLEOTIDE SEQUENCE [LARGE SCALE GENOMIC DNA]</scope>
    <source>
        <strain evidence="5 7">HL-109</strain>
    </source>
</reference>
<keyword evidence="1" id="KW-0843">Virulence</keyword>
<dbReference type="EMBL" id="LJSX01000015">
    <property type="protein sequence ID" value="KPQ10493.1"/>
    <property type="molecule type" value="Genomic_DNA"/>
</dbReference>
<reference evidence="4 6" key="1">
    <citation type="submission" date="2015-09" db="EMBL/GenBank/DDBJ databases">
        <title>Identification and resolution of microdiversity through metagenomic sequencing of parallel consortia.</title>
        <authorList>
            <person name="Nelson W.C."/>
            <person name="Romine M.F."/>
            <person name="Lindemann S.R."/>
        </authorList>
    </citation>
    <scope>NUCLEOTIDE SEQUENCE [LARGE SCALE GENOMIC DNA]</scope>
    <source>
        <strain evidence="4">HL-109</strain>
    </source>
</reference>
<keyword evidence="7" id="KW-1185">Reference proteome</keyword>
<dbReference type="Proteomes" id="UP000050497">
    <property type="component" value="Unassembled WGS sequence"/>
</dbReference>
<sequence>MSNTPNVDTYHWDTVYSASYDVVNAAIKKHNTFPASFSFNSPEGVDISGDWEDWELSVGGSGADIQMVCKVKSGSVTAMGQTGDLTGSQLRIQFNLESVVGSASHAFQDPTAKPGKGKPNVLQTRLTGEDGVSAISVLDTACTFPNLDPATFGLIIDALPGVFGKYFNANKADFKHVFHVMMINEEADKDAFTWIKPSAVGYAVAAPGTRPSSATSVFGALAMVDGGQIGPLQEPSVDVATLAGLPEGANSAFTISAAKFTRHLLLPGAIATIQGSKASDFTLSDSGLNITNANKLTWGHFDTGHGTHSPVIDAGNFLMRLDGDHVLVEITDAHFSPSAGITLHMNLTQRFSFKTVKRKDGKFVFIPDIKSFGNPSITTNVSVSRGMEISEIVIGSIGIVAAFAGGASGLASFLSDGAETAVTSTTEGVVTMSEDAVDTATSMLSDTEMDSVNDTAADSVDSGLAEADNPNFVQRGSFFKTTQFRTYAGLTAALTGIVAGSMALAKPLTQMRYDDIPAFDHFAANVLGASKWPMTSDYALLGASLRNALVCGIKLK</sequence>
<dbReference type="Pfam" id="PF06597">
    <property type="entry name" value="Clostridium_P47"/>
    <property type="match status" value="1"/>
</dbReference>
<name>A0A0P7X689_9HYPH</name>
<evidence type="ECO:0000313" key="7">
    <source>
        <dbReference type="Proteomes" id="UP000182800"/>
    </source>
</evidence>
<evidence type="ECO:0000313" key="6">
    <source>
        <dbReference type="Proteomes" id="UP000050497"/>
    </source>
</evidence>
<evidence type="ECO:0000256" key="2">
    <source>
        <dbReference type="ARBA" id="ARBA00035010"/>
    </source>
</evidence>